<dbReference type="AlphaFoldDB" id="A0A699UTC0"/>
<dbReference type="EMBL" id="BKCJ011353677">
    <property type="protein sequence ID" value="GFD24596.1"/>
    <property type="molecule type" value="Genomic_DNA"/>
</dbReference>
<reference evidence="1" key="1">
    <citation type="journal article" date="2019" name="Sci. Rep.">
        <title>Draft genome of Tanacetum cinerariifolium, the natural source of mosquito coil.</title>
        <authorList>
            <person name="Yamashiro T."/>
            <person name="Shiraishi A."/>
            <person name="Satake H."/>
            <person name="Nakayama K."/>
        </authorList>
    </citation>
    <scope>NUCLEOTIDE SEQUENCE</scope>
</reference>
<feature type="non-terminal residue" evidence="1">
    <location>
        <position position="1"/>
    </location>
</feature>
<accession>A0A699UTC0</accession>
<organism evidence="1">
    <name type="scientific">Tanacetum cinerariifolium</name>
    <name type="common">Dalmatian daisy</name>
    <name type="synonym">Chrysanthemum cinerariifolium</name>
    <dbReference type="NCBI Taxonomy" id="118510"/>
    <lineage>
        <taxon>Eukaryota</taxon>
        <taxon>Viridiplantae</taxon>
        <taxon>Streptophyta</taxon>
        <taxon>Embryophyta</taxon>
        <taxon>Tracheophyta</taxon>
        <taxon>Spermatophyta</taxon>
        <taxon>Magnoliopsida</taxon>
        <taxon>eudicotyledons</taxon>
        <taxon>Gunneridae</taxon>
        <taxon>Pentapetalae</taxon>
        <taxon>asterids</taxon>
        <taxon>campanulids</taxon>
        <taxon>Asterales</taxon>
        <taxon>Asteraceae</taxon>
        <taxon>Asteroideae</taxon>
        <taxon>Anthemideae</taxon>
        <taxon>Anthemidinae</taxon>
        <taxon>Tanacetum</taxon>
    </lineage>
</organism>
<proteinExistence type="predicted"/>
<protein>
    <submittedName>
        <fullName evidence="1">HAT dimerization domain, ribonuclease H-like domain protein</fullName>
    </submittedName>
</protein>
<evidence type="ECO:0000313" key="1">
    <source>
        <dbReference type="EMBL" id="GFD24596.1"/>
    </source>
</evidence>
<gene>
    <name evidence="1" type="ORF">Tci_896565</name>
</gene>
<sequence length="74" mass="8816">LKLIKTGLQAMVISEEWSSYREDDTMKANFFKEKIVNDEWTAYPFWLACNILCWHKGKELLLSLSYTLHSIRNF</sequence>
<comment type="caution">
    <text evidence="1">The sequence shown here is derived from an EMBL/GenBank/DDBJ whole genome shotgun (WGS) entry which is preliminary data.</text>
</comment>
<name>A0A699UTC0_TANCI</name>